<dbReference type="OrthoDB" id="43460at2759"/>
<dbReference type="InParanoid" id="A0A168M5L9"/>
<reference evidence="1" key="1">
    <citation type="submission" date="2016-04" db="EMBL/GenBank/DDBJ databases">
        <authorList>
            <person name="Evans L.H."/>
            <person name="Alamgir A."/>
            <person name="Owens N."/>
            <person name="Weber N.D."/>
            <person name="Virtaneva K."/>
            <person name="Barbian K."/>
            <person name="Babar A."/>
            <person name="Rosenke K."/>
        </authorList>
    </citation>
    <scope>NUCLEOTIDE SEQUENCE [LARGE SCALE GENOMIC DNA]</scope>
    <source>
        <strain evidence="1">CBS 101.48</strain>
    </source>
</reference>
<dbReference type="GO" id="GO:0005829">
    <property type="term" value="C:cytosol"/>
    <property type="evidence" value="ECO:0007669"/>
    <property type="project" value="TreeGrafter"/>
</dbReference>
<dbReference type="PANTHER" id="PTHR31859:SF1">
    <property type="entry name" value="TETRATRICOPEPTIDE REPEAT PROTEIN 39C"/>
    <property type="match status" value="1"/>
</dbReference>
<dbReference type="SUPFAM" id="SSF48452">
    <property type="entry name" value="TPR-like"/>
    <property type="match status" value="1"/>
</dbReference>
<keyword evidence="2" id="KW-1185">Reference proteome</keyword>
<dbReference type="OMA" id="ELMWAHC"/>
<accession>A0A168M5L9</accession>
<dbReference type="InterPro" id="IPR011990">
    <property type="entry name" value="TPR-like_helical_dom_sf"/>
</dbReference>
<dbReference type="GO" id="GO:0005741">
    <property type="term" value="C:mitochondrial outer membrane"/>
    <property type="evidence" value="ECO:0007669"/>
    <property type="project" value="TreeGrafter"/>
</dbReference>
<dbReference type="GO" id="GO:0005634">
    <property type="term" value="C:nucleus"/>
    <property type="evidence" value="ECO:0007669"/>
    <property type="project" value="TreeGrafter"/>
</dbReference>
<name>A0A168M5L9_ABSGL</name>
<dbReference type="InterPro" id="IPR019412">
    <property type="entry name" value="IML2/TPR_39"/>
</dbReference>
<sequence>MAPSKNGLKSLPSLRSLTLTTDKQDRESDEAVFYDDIAQVHQALALFYDSRIHQAEALLDKRDGVYVSLGKAFILFLKSMMTFQETDVQLTLEALKKTIQLSDSLRKKEGWMDSISSIWHSRNTNTAIQNMTTVERHAELIHAEAYLLKALLSIIHDESVVSFVREGFNIRNSYNTYITLAKYIKFVQQEAAKGKDVKKYGLDEHFTSGVCLGVGTFNIILSMLPASVIKVVEFIGFSVDRAHGLHVLTSAGGWDDIGSDGKPLDGLRRQLCDMVLILYNIVLADLIPLSHVNLSLAQRILDHNLDQYPAGVFFLYFNGRRLVNQGKLDQAEQQYQKAIDTQKDWKQLQHMCYWDLGVIAFIQKKWTRAYDIYSLLKEESNWSQAAYNYLMAISLYMQVDSMDTDEDKQKKKDQVQALMEKVPISKKKMAGKSIPMEKFVSRKANSYLRDGSLIAPDMEILNAFTAFDWMPQSILLENMELLDKKQVEKTGNNHYYDDLCLIHYLKALTARCLIKKEKQQQEQGSGAYYKIHSDSMDIVFKQAQHVLWDHYIYYFARYENGRLLMYDGKYDQAEKEVKIVLHSNGQANVGAGPHAKHKYSLANAIQFKCHNCILRIHQLEDDDQTSSI</sequence>
<dbReference type="Proteomes" id="UP000078561">
    <property type="component" value="Unassembled WGS sequence"/>
</dbReference>
<evidence type="ECO:0000313" key="2">
    <source>
        <dbReference type="Proteomes" id="UP000078561"/>
    </source>
</evidence>
<evidence type="ECO:0008006" key="3">
    <source>
        <dbReference type="Google" id="ProtNLM"/>
    </source>
</evidence>
<dbReference type="Gene3D" id="1.25.40.10">
    <property type="entry name" value="Tetratricopeptide repeat domain"/>
    <property type="match status" value="1"/>
</dbReference>
<dbReference type="Pfam" id="PF10300">
    <property type="entry name" value="Iml2-TPR_39"/>
    <property type="match status" value="1"/>
</dbReference>
<proteinExistence type="predicted"/>
<dbReference type="AlphaFoldDB" id="A0A168M5L9"/>
<evidence type="ECO:0000313" key="1">
    <source>
        <dbReference type="EMBL" id="SAL97988.1"/>
    </source>
</evidence>
<dbReference type="PANTHER" id="PTHR31859">
    <property type="entry name" value="TETRATRICOPEPTIDE REPEAT PROTEIN 39 FAMILY MEMBER"/>
    <property type="match status" value="1"/>
</dbReference>
<dbReference type="EMBL" id="LT552047">
    <property type="protein sequence ID" value="SAL97988.1"/>
    <property type="molecule type" value="Genomic_DNA"/>
</dbReference>
<gene>
    <name evidence="1" type="primary">ABSGL_03515.1 scaffold 4609</name>
</gene>
<protein>
    <recommendedName>
        <fullName evidence="3">Tetratricopeptide repeat protein 39B</fullName>
    </recommendedName>
</protein>
<organism evidence="1">
    <name type="scientific">Absidia glauca</name>
    <name type="common">Pin mould</name>
    <dbReference type="NCBI Taxonomy" id="4829"/>
    <lineage>
        <taxon>Eukaryota</taxon>
        <taxon>Fungi</taxon>
        <taxon>Fungi incertae sedis</taxon>
        <taxon>Mucoromycota</taxon>
        <taxon>Mucoromycotina</taxon>
        <taxon>Mucoromycetes</taxon>
        <taxon>Mucorales</taxon>
        <taxon>Cunninghamellaceae</taxon>
        <taxon>Absidia</taxon>
    </lineage>
</organism>